<keyword evidence="2" id="KW-1185">Reference proteome</keyword>
<organism evidence="1 2">
    <name type="scientific">Olea europaea subsp. europaea</name>
    <dbReference type="NCBI Taxonomy" id="158383"/>
    <lineage>
        <taxon>Eukaryota</taxon>
        <taxon>Viridiplantae</taxon>
        <taxon>Streptophyta</taxon>
        <taxon>Embryophyta</taxon>
        <taxon>Tracheophyta</taxon>
        <taxon>Spermatophyta</taxon>
        <taxon>Magnoliopsida</taxon>
        <taxon>eudicotyledons</taxon>
        <taxon>Gunneridae</taxon>
        <taxon>Pentapetalae</taxon>
        <taxon>asterids</taxon>
        <taxon>lamiids</taxon>
        <taxon>Lamiales</taxon>
        <taxon>Oleaceae</taxon>
        <taxon>Oleeae</taxon>
        <taxon>Olea</taxon>
    </lineage>
</organism>
<feature type="non-terminal residue" evidence="1">
    <location>
        <position position="74"/>
    </location>
</feature>
<evidence type="ECO:0000313" key="1">
    <source>
        <dbReference type="EMBL" id="CAA3033063.1"/>
    </source>
</evidence>
<dbReference type="EMBL" id="CACTIH010009813">
    <property type="protein sequence ID" value="CAA3033063.1"/>
    <property type="molecule type" value="Genomic_DNA"/>
</dbReference>
<accession>A0A8S0VHF5</accession>
<evidence type="ECO:0000313" key="2">
    <source>
        <dbReference type="Proteomes" id="UP000594638"/>
    </source>
</evidence>
<dbReference type="AlphaFoldDB" id="A0A8S0VHF5"/>
<feature type="non-terminal residue" evidence="1">
    <location>
        <position position="1"/>
    </location>
</feature>
<reference evidence="1 2" key="1">
    <citation type="submission" date="2019-12" db="EMBL/GenBank/DDBJ databases">
        <authorList>
            <person name="Alioto T."/>
            <person name="Alioto T."/>
            <person name="Gomez Garrido J."/>
        </authorList>
    </citation>
    <scope>NUCLEOTIDE SEQUENCE [LARGE SCALE GENOMIC DNA]</scope>
</reference>
<gene>
    <name evidence="1" type="ORF">OLEA9_A098483</name>
</gene>
<name>A0A8S0VHF5_OLEEU</name>
<dbReference type="Proteomes" id="UP000594638">
    <property type="component" value="Unassembled WGS sequence"/>
</dbReference>
<proteinExistence type="predicted"/>
<comment type="caution">
    <text evidence="1">The sequence shown here is derived from an EMBL/GenBank/DDBJ whole genome shotgun (WGS) entry which is preliminary data.</text>
</comment>
<sequence length="74" mass="8164">SGGPPREDRARAEDKMRPIIIIIIIISRTTGRRRSAIKLNEQRAVQLPLASGTTILVNPARTRTNLASDRAHVP</sequence>
<protein>
    <submittedName>
        <fullName evidence="1">Uncharacterized protein</fullName>
    </submittedName>
</protein>